<gene>
    <name evidence="6" type="ORF">CAY53_11060</name>
</gene>
<dbReference type="GO" id="GO:0009307">
    <property type="term" value="P:DNA restriction-modification system"/>
    <property type="evidence" value="ECO:0007669"/>
    <property type="project" value="UniProtKB-KW"/>
</dbReference>
<protein>
    <submittedName>
        <fullName evidence="6">Uncharacterized protein</fullName>
    </submittedName>
</protein>
<accession>A0A2L1GQP0</accession>
<dbReference type="AlphaFoldDB" id="A0A2L1GQP0"/>
<evidence type="ECO:0000256" key="4">
    <source>
        <dbReference type="ARBA" id="ARBA00047422"/>
    </source>
</evidence>
<keyword evidence="2 5" id="KW-0808">Transferase</keyword>
<evidence type="ECO:0000256" key="1">
    <source>
        <dbReference type="ARBA" id="ARBA00022603"/>
    </source>
</evidence>
<dbReference type="KEGG" id="deo:CAY53_11060"/>
<comment type="catalytic activity">
    <reaction evidence="4">
        <text>a 2'-deoxycytidine in DNA + S-adenosyl-L-methionine = a 5-methyl-2'-deoxycytidine in DNA + S-adenosyl-L-homocysteine + H(+)</text>
        <dbReference type="Rhea" id="RHEA:13681"/>
        <dbReference type="Rhea" id="RHEA-COMP:11369"/>
        <dbReference type="Rhea" id="RHEA-COMP:11370"/>
        <dbReference type="ChEBI" id="CHEBI:15378"/>
        <dbReference type="ChEBI" id="CHEBI:57856"/>
        <dbReference type="ChEBI" id="CHEBI:59789"/>
        <dbReference type="ChEBI" id="CHEBI:85452"/>
        <dbReference type="ChEBI" id="CHEBI:85454"/>
        <dbReference type="EC" id="2.1.1.37"/>
    </reaction>
</comment>
<evidence type="ECO:0000256" key="2">
    <source>
        <dbReference type="ARBA" id="ARBA00022679"/>
    </source>
</evidence>
<evidence type="ECO:0000256" key="3">
    <source>
        <dbReference type="ARBA" id="ARBA00022747"/>
    </source>
</evidence>
<dbReference type="SUPFAM" id="SSF53335">
    <property type="entry name" value="S-adenosyl-L-methionine-dependent methyltransferases"/>
    <property type="match status" value="1"/>
</dbReference>
<dbReference type="EMBL" id="CP021255">
    <property type="protein sequence ID" value="AVD71944.1"/>
    <property type="molecule type" value="Genomic_DNA"/>
</dbReference>
<comment type="similarity">
    <text evidence="5">Belongs to the class I-like SAM-binding methyltransferase superfamily. C5-methyltransferase family.</text>
</comment>
<evidence type="ECO:0000313" key="6">
    <source>
        <dbReference type="EMBL" id="AVD71944.1"/>
    </source>
</evidence>
<proteinExistence type="inferred from homology"/>
<organism evidence="6 7">
    <name type="scientific">Desulfobulbus oralis</name>
    <dbReference type="NCBI Taxonomy" id="1986146"/>
    <lineage>
        <taxon>Bacteria</taxon>
        <taxon>Pseudomonadati</taxon>
        <taxon>Thermodesulfobacteriota</taxon>
        <taxon>Desulfobulbia</taxon>
        <taxon>Desulfobulbales</taxon>
        <taxon>Desulfobulbaceae</taxon>
        <taxon>Desulfobulbus</taxon>
    </lineage>
</organism>
<dbReference type="OrthoDB" id="9813719at2"/>
<evidence type="ECO:0000313" key="7">
    <source>
        <dbReference type="Proteomes" id="UP000239867"/>
    </source>
</evidence>
<dbReference type="Pfam" id="PF00145">
    <property type="entry name" value="DNA_methylase"/>
    <property type="match status" value="1"/>
</dbReference>
<dbReference type="Gene3D" id="3.40.50.150">
    <property type="entry name" value="Vaccinia Virus protein VP39"/>
    <property type="match status" value="1"/>
</dbReference>
<keyword evidence="5" id="KW-0949">S-adenosyl-L-methionine</keyword>
<dbReference type="InterPro" id="IPR029063">
    <property type="entry name" value="SAM-dependent_MTases_sf"/>
</dbReference>
<name>A0A2L1GQP0_9BACT</name>
<evidence type="ECO:0000256" key="5">
    <source>
        <dbReference type="PROSITE-ProRule" id="PRU01016"/>
    </source>
</evidence>
<keyword evidence="3" id="KW-0680">Restriction system</keyword>
<dbReference type="PROSITE" id="PS51679">
    <property type="entry name" value="SAM_MT_C5"/>
    <property type="match status" value="1"/>
</dbReference>
<reference evidence="6 7" key="1">
    <citation type="journal article" date="2018" name="MBio">
        <title>Insights into the evolution of host association through the isolation and characterization of a novel human periodontal pathobiont, Desulfobulbus oralis.</title>
        <authorList>
            <person name="Cross K.L."/>
            <person name="Chirania P."/>
            <person name="Xiong W."/>
            <person name="Beall C.J."/>
            <person name="Elkins J.G."/>
            <person name="Giannone R.J."/>
            <person name="Griffen A.L."/>
            <person name="Guss A.M."/>
            <person name="Hettich R.L."/>
            <person name="Joshi S.S."/>
            <person name="Mokrzan E.M."/>
            <person name="Martin R.K."/>
            <person name="Zhulin I.B."/>
            <person name="Leys E.J."/>
            <person name="Podar M."/>
        </authorList>
    </citation>
    <scope>NUCLEOTIDE SEQUENCE [LARGE SCALE GENOMIC DNA]</scope>
    <source>
        <strain evidence="6 7">ORNL</strain>
    </source>
</reference>
<dbReference type="Proteomes" id="UP000239867">
    <property type="component" value="Chromosome"/>
</dbReference>
<dbReference type="InterPro" id="IPR001525">
    <property type="entry name" value="C5_MeTfrase"/>
</dbReference>
<feature type="active site" evidence="5">
    <location>
        <position position="139"/>
    </location>
</feature>
<sequence length="165" mass="17427">MWGRCSAMPMPMSAPAGLPTTALPPSGAHWPGNLPWPRNFYELLVARARPLSLAANHSLLFAVSFPALTFIDLFAGMGGIRLGFEAAAGRCVYTSEGAGHARRAHAANFPDSQTSVGDIIQVDRERSPHHEALLAGFSCQPFSIAGAGRKSAKQAGTASRPQEST</sequence>
<keyword evidence="7" id="KW-1185">Reference proteome</keyword>
<dbReference type="GO" id="GO:0003886">
    <property type="term" value="F:DNA (cytosine-5-)-methyltransferase activity"/>
    <property type="evidence" value="ECO:0007669"/>
    <property type="project" value="UniProtKB-EC"/>
</dbReference>
<keyword evidence="1 5" id="KW-0489">Methyltransferase</keyword>
<dbReference type="GO" id="GO:0032259">
    <property type="term" value="P:methylation"/>
    <property type="evidence" value="ECO:0007669"/>
    <property type="project" value="UniProtKB-KW"/>
</dbReference>